<sequence>MIVPISRLFRPTSVLIVLISCLFVSASALIVVTSVLIVSISYVLVSTSALIAVTSVLIVSIFPSCSVSIANLSLIPFPLYIQYGVPGNSATLKNTSNQAKVKTSSSTSSNPENESDFVEVQEWQENDDSAAHENTNNQVKEKTSSSVSSNPEKDSDFVEVQKWQENDGKNCTLPLCIKYKRAPDMKIIRCIKNIPCSRNFYLYWNFYTKTEPGKQMLHEILNKYNCSVVVFAEDEDLFLFEITEKIFEQESGVVQLIHVVLDNVHKCAQQFLYLDNLLVDQRLQGDVLQEVRQRKELDIARFELMGQQDLDALCVTCTEKDHTLVLHVVTEIIHKIKECFEHHEETIHVDHKWQKVMKNFGYLLKLCEKYPSVTISDNTEAVIMLKGPRNQSKPAADYFMELLGTASSEVQEEIFSPGCQFEIFTYPAMCGYIDNITMEHSIAWIPNNQTKKIHLFFKKSGGKRGVDKLIRGCVQERLYPLAKNQTVLLTNMFRSLEEWKKMHTGKMVFSSSHNGLLLTATDDIFENIDDAVQEIISKETAMPIPIQLI</sequence>
<name>A0ABD3VXI8_SINWO</name>
<keyword evidence="2" id="KW-1133">Transmembrane helix</keyword>
<gene>
    <name evidence="3" type="ORF">ACJMK2_006843</name>
</gene>
<feature type="compositionally biased region" description="Low complexity" evidence="1">
    <location>
        <begin position="103"/>
        <end position="112"/>
    </location>
</feature>
<feature type="compositionally biased region" description="Polar residues" evidence="1">
    <location>
        <begin position="132"/>
        <end position="150"/>
    </location>
</feature>
<dbReference type="PROSITE" id="PS51257">
    <property type="entry name" value="PROKAR_LIPOPROTEIN"/>
    <property type="match status" value="1"/>
</dbReference>
<keyword evidence="2" id="KW-0472">Membrane</keyword>
<evidence type="ECO:0000313" key="3">
    <source>
        <dbReference type="EMBL" id="KAL3865228.1"/>
    </source>
</evidence>
<evidence type="ECO:0000256" key="1">
    <source>
        <dbReference type="SAM" id="MobiDB-lite"/>
    </source>
</evidence>
<evidence type="ECO:0000313" key="4">
    <source>
        <dbReference type="Proteomes" id="UP001634394"/>
    </source>
</evidence>
<proteinExistence type="predicted"/>
<reference evidence="3 4" key="1">
    <citation type="submission" date="2024-11" db="EMBL/GenBank/DDBJ databases">
        <title>Chromosome-level genome assembly of the freshwater bivalve Anodonta woodiana.</title>
        <authorList>
            <person name="Chen X."/>
        </authorList>
    </citation>
    <scope>NUCLEOTIDE SEQUENCE [LARGE SCALE GENOMIC DNA]</scope>
    <source>
        <strain evidence="3">MN2024</strain>
        <tissue evidence="3">Gills</tissue>
    </source>
</reference>
<dbReference type="EMBL" id="JBJQND010000010">
    <property type="protein sequence ID" value="KAL3865228.1"/>
    <property type="molecule type" value="Genomic_DNA"/>
</dbReference>
<dbReference type="AlphaFoldDB" id="A0ABD3VXI8"/>
<feature type="transmembrane region" description="Helical" evidence="2">
    <location>
        <begin position="12"/>
        <end position="45"/>
    </location>
</feature>
<keyword evidence="2" id="KW-0812">Transmembrane</keyword>
<protein>
    <submittedName>
        <fullName evidence="3">Uncharacterized protein</fullName>
    </submittedName>
</protein>
<keyword evidence="4" id="KW-1185">Reference proteome</keyword>
<feature type="compositionally biased region" description="Acidic residues" evidence="1">
    <location>
        <begin position="113"/>
        <end position="128"/>
    </location>
</feature>
<comment type="caution">
    <text evidence="3">The sequence shown here is derived from an EMBL/GenBank/DDBJ whole genome shotgun (WGS) entry which is preliminary data.</text>
</comment>
<feature type="region of interest" description="Disordered" evidence="1">
    <location>
        <begin position="96"/>
        <end position="153"/>
    </location>
</feature>
<evidence type="ECO:0000256" key="2">
    <source>
        <dbReference type="SAM" id="Phobius"/>
    </source>
</evidence>
<accession>A0ABD3VXI8</accession>
<feature type="transmembrane region" description="Helical" evidence="2">
    <location>
        <begin position="51"/>
        <end position="74"/>
    </location>
</feature>
<organism evidence="3 4">
    <name type="scientific">Sinanodonta woodiana</name>
    <name type="common">Chinese pond mussel</name>
    <name type="synonym">Anodonta woodiana</name>
    <dbReference type="NCBI Taxonomy" id="1069815"/>
    <lineage>
        <taxon>Eukaryota</taxon>
        <taxon>Metazoa</taxon>
        <taxon>Spiralia</taxon>
        <taxon>Lophotrochozoa</taxon>
        <taxon>Mollusca</taxon>
        <taxon>Bivalvia</taxon>
        <taxon>Autobranchia</taxon>
        <taxon>Heteroconchia</taxon>
        <taxon>Palaeoheterodonta</taxon>
        <taxon>Unionida</taxon>
        <taxon>Unionoidea</taxon>
        <taxon>Unionidae</taxon>
        <taxon>Unioninae</taxon>
        <taxon>Sinanodonta</taxon>
    </lineage>
</organism>
<dbReference type="Proteomes" id="UP001634394">
    <property type="component" value="Unassembled WGS sequence"/>
</dbReference>